<dbReference type="EMBL" id="CP101873">
    <property type="protein sequence ID" value="WMT07156.1"/>
    <property type="molecule type" value="Genomic_DNA"/>
</dbReference>
<organism evidence="3 4">
    <name type="scientific">Natrinema thermotolerans</name>
    <dbReference type="NCBI Taxonomy" id="121872"/>
    <lineage>
        <taxon>Archaea</taxon>
        <taxon>Methanobacteriati</taxon>
        <taxon>Methanobacteriota</taxon>
        <taxon>Stenosarchaea group</taxon>
        <taxon>Halobacteria</taxon>
        <taxon>Halobacteriales</taxon>
        <taxon>Natrialbaceae</taxon>
        <taxon>Natrinema</taxon>
    </lineage>
</organism>
<proteinExistence type="predicted"/>
<keyword evidence="1" id="KW-0808">Transferase</keyword>
<dbReference type="GeneID" id="84215761"/>
<dbReference type="SUPFAM" id="SSF53335">
    <property type="entry name" value="S-adenosyl-L-methionine-dependent methyltransferases"/>
    <property type="match status" value="1"/>
</dbReference>
<feature type="domain" description="Methyltransferase type 11" evidence="2">
    <location>
        <begin position="41"/>
        <end position="138"/>
    </location>
</feature>
<gene>
    <name evidence="3" type="ORF">NP511_17430</name>
</gene>
<sequence length="207" mass="22814">MDAERFRNTGQPDWDWWGRLWPTPGATLRRLGIAPGLTVAEVACGNGYFALPAARITAPEPVYALDLEESLLEECTRLAERQEIENVVPVHGDARRMARLLPERVDVVLLANTFHGIDDKRAFVEEAAESLRPSGHLAVVNWHDRPRETTTVAGEPRGPPTDLRLPPDDAAAAVLDGGAFSLVERIELPPYHYGLLFERTTGGSTTD</sequence>
<dbReference type="InterPro" id="IPR013216">
    <property type="entry name" value="Methyltransf_11"/>
</dbReference>
<dbReference type="Proteomes" id="UP001224926">
    <property type="component" value="Chromosome"/>
</dbReference>
<dbReference type="PANTHER" id="PTHR43861:SF3">
    <property type="entry name" value="PUTATIVE (AFU_ORTHOLOGUE AFUA_2G14390)-RELATED"/>
    <property type="match status" value="1"/>
</dbReference>
<dbReference type="GeneID" id="39864244"/>
<evidence type="ECO:0000256" key="1">
    <source>
        <dbReference type="ARBA" id="ARBA00022679"/>
    </source>
</evidence>
<protein>
    <submittedName>
        <fullName evidence="3">Class I SAM-dependent methyltransferase</fullName>
    </submittedName>
</protein>
<keyword evidence="3" id="KW-0489">Methyltransferase</keyword>
<dbReference type="Gene3D" id="3.40.50.150">
    <property type="entry name" value="Vaccinia Virus protein VP39"/>
    <property type="match status" value="1"/>
</dbReference>
<dbReference type="GO" id="GO:0008757">
    <property type="term" value="F:S-adenosylmethionine-dependent methyltransferase activity"/>
    <property type="evidence" value="ECO:0007669"/>
    <property type="project" value="InterPro"/>
</dbReference>
<dbReference type="Pfam" id="PF08241">
    <property type="entry name" value="Methyltransf_11"/>
    <property type="match status" value="1"/>
</dbReference>
<dbReference type="AlphaFoldDB" id="A0AAF0SYI5"/>
<evidence type="ECO:0000259" key="2">
    <source>
        <dbReference type="Pfam" id="PF08241"/>
    </source>
</evidence>
<name>A0AAF0SYI5_9EURY</name>
<dbReference type="RefSeq" id="WP_049966471.1">
    <property type="nucleotide sequence ID" value="NZ_CP101873.1"/>
</dbReference>
<accession>A0AAF0SYI5</accession>
<keyword evidence="4" id="KW-1185">Reference proteome</keyword>
<dbReference type="InterPro" id="IPR029063">
    <property type="entry name" value="SAM-dependent_MTases_sf"/>
</dbReference>
<dbReference type="PANTHER" id="PTHR43861">
    <property type="entry name" value="TRANS-ACONITATE 2-METHYLTRANSFERASE-RELATED"/>
    <property type="match status" value="1"/>
</dbReference>
<evidence type="ECO:0000313" key="4">
    <source>
        <dbReference type="Proteomes" id="UP001224926"/>
    </source>
</evidence>
<dbReference type="GO" id="GO:0032259">
    <property type="term" value="P:methylation"/>
    <property type="evidence" value="ECO:0007669"/>
    <property type="project" value="UniProtKB-KW"/>
</dbReference>
<evidence type="ECO:0000313" key="3">
    <source>
        <dbReference type="EMBL" id="WMT07156.1"/>
    </source>
</evidence>
<dbReference type="CDD" id="cd02440">
    <property type="entry name" value="AdoMet_MTases"/>
    <property type="match status" value="1"/>
</dbReference>
<reference evidence="3 4" key="1">
    <citation type="submission" date="2022-07" db="EMBL/GenBank/DDBJ databases">
        <title>Two temperate virus in Haloterrigena jeotgali A29.</title>
        <authorList>
            <person name="Deng X."/>
        </authorList>
    </citation>
    <scope>NUCLEOTIDE SEQUENCE [LARGE SCALE GENOMIC DNA]</scope>
    <source>
        <strain evidence="3 4">A29</strain>
    </source>
</reference>